<dbReference type="AlphaFoldDB" id="P74665"/>
<dbReference type="SMR" id="P74665"/>
<dbReference type="PhylomeDB" id="P74665"/>
<evidence type="ECO:0000256" key="1">
    <source>
        <dbReference type="SAM" id="MobiDB-lite"/>
    </source>
</evidence>
<name>P74665_SYNY3</name>
<dbReference type="Gene3D" id="1.20.1050.10">
    <property type="match status" value="2"/>
</dbReference>
<dbReference type="InterPro" id="IPR004046">
    <property type="entry name" value="GST_C"/>
</dbReference>
<gene>
    <name evidence="3" type="primary">gst1</name>
</gene>
<dbReference type="eggNOG" id="COG0625">
    <property type="taxonomic scope" value="Bacteria"/>
</dbReference>
<feature type="compositionally biased region" description="Low complexity" evidence="1">
    <location>
        <begin position="249"/>
        <end position="264"/>
    </location>
</feature>
<dbReference type="SUPFAM" id="SSF52833">
    <property type="entry name" value="Thioredoxin-like"/>
    <property type="match status" value="1"/>
</dbReference>
<dbReference type="GO" id="GO:0016034">
    <property type="term" value="F:maleylacetoacetate isomerase activity"/>
    <property type="evidence" value="ECO:0000318"/>
    <property type="project" value="GO_Central"/>
</dbReference>
<dbReference type="PANTHER" id="PTHR42673">
    <property type="entry name" value="MALEYLACETOACETATE ISOMERASE"/>
    <property type="match status" value="1"/>
</dbReference>
<dbReference type="EnsemblBacteria" id="BAA18783">
    <property type="protein sequence ID" value="BAA18783"/>
    <property type="gene ID" value="BAA18783"/>
</dbReference>
<keyword evidence="4" id="KW-1185">Reference proteome</keyword>
<dbReference type="STRING" id="1148.gene:10500555"/>
<dbReference type="SFLD" id="SFLDS00019">
    <property type="entry name" value="Glutathione_Transferase_(cytos"/>
    <property type="match status" value="1"/>
</dbReference>
<dbReference type="Gene3D" id="3.40.30.10">
    <property type="entry name" value="Glutaredoxin"/>
    <property type="match status" value="1"/>
</dbReference>
<dbReference type="CDD" id="cd00570">
    <property type="entry name" value="GST_N_family"/>
    <property type="match status" value="1"/>
</dbReference>
<dbReference type="SUPFAM" id="SSF47616">
    <property type="entry name" value="GST C-terminal domain-like"/>
    <property type="match status" value="1"/>
</dbReference>
<dbReference type="EMBL" id="BA000022">
    <property type="protein sequence ID" value="BAA18783.1"/>
    <property type="molecule type" value="Genomic_DNA"/>
</dbReference>
<proteinExistence type="predicted"/>
<dbReference type="PROSITE" id="PS50404">
    <property type="entry name" value="GST_NTER"/>
    <property type="match status" value="1"/>
</dbReference>
<dbReference type="PANTHER" id="PTHR42673:SF4">
    <property type="entry name" value="MALEYLACETOACETATE ISOMERASE"/>
    <property type="match status" value="1"/>
</dbReference>
<dbReference type="InterPro" id="IPR004045">
    <property type="entry name" value="Glutathione_S-Trfase_N"/>
</dbReference>
<dbReference type="PaxDb" id="1148-1653873"/>
<protein>
    <submittedName>
        <fullName evidence="3">Glutathione S-transferase</fullName>
    </submittedName>
</protein>
<dbReference type="GO" id="GO:0006749">
    <property type="term" value="P:glutathione metabolic process"/>
    <property type="evidence" value="ECO:0000318"/>
    <property type="project" value="GO_Central"/>
</dbReference>
<dbReference type="GO" id="GO:0006559">
    <property type="term" value="P:L-phenylalanine catabolic process"/>
    <property type="evidence" value="ECO:0000318"/>
    <property type="project" value="GO_Central"/>
</dbReference>
<evidence type="ECO:0000259" key="2">
    <source>
        <dbReference type="PROSITE" id="PS50404"/>
    </source>
</evidence>
<dbReference type="InterPro" id="IPR040079">
    <property type="entry name" value="Glutathione_S-Trfase"/>
</dbReference>
<dbReference type="InterPro" id="IPR036249">
    <property type="entry name" value="Thioredoxin-like_sf"/>
</dbReference>
<dbReference type="Pfam" id="PF00043">
    <property type="entry name" value="GST_C"/>
    <property type="match status" value="1"/>
</dbReference>
<dbReference type="GO" id="GO:0004364">
    <property type="term" value="F:glutathione transferase activity"/>
    <property type="evidence" value="ECO:0000318"/>
    <property type="project" value="GO_Central"/>
</dbReference>
<dbReference type="Proteomes" id="UP000001425">
    <property type="component" value="Chromosome"/>
</dbReference>
<evidence type="ECO:0000313" key="3">
    <source>
        <dbReference type="EMBL" id="BAA18783.1"/>
    </source>
</evidence>
<dbReference type="IntAct" id="P74665">
    <property type="interactions" value="2"/>
</dbReference>
<reference evidence="3 4" key="1">
    <citation type="journal article" date="1995" name="DNA Res.">
        <title>Sequence analysis of the genome of the unicellular cyanobacterium Synechocystis sp. strain PCC6803. I. Sequence features in the 1 Mb region from map positions 64% to 92% of the genome.</title>
        <authorList>
            <person name="Kaneko T."/>
            <person name="Tanaka A."/>
            <person name="Sato S."/>
            <person name="Kotani H."/>
            <person name="Sazuka T."/>
            <person name="Miyajima N."/>
            <person name="Sugiura M."/>
            <person name="Tabata S."/>
        </authorList>
    </citation>
    <scope>NUCLEOTIDE SEQUENCE [LARGE SCALE GENOMIC DNA]</scope>
    <source>
        <strain evidence="4">ATCC 27184 / PCC 6803 / Kazusa</strain>
    </source>
</reference>
<accession>P74665</accession>
<feature type="region of interest" description="Disordered" evidence="1">
    <location>
        <begin position="246"/>
        <end position="271"/>
    </location>
</feature>
<dbReference type="PIR" id="S76871">
    <property type="entry name" value="S76871"/>
</dbReference>
<dbReference type="InParanoid" id="P74665"/>
<dbReference type="KEGG" id="syn:sll1545"/>
<organism evidence="3 4">
    <name type="scientific">Synechocystis sp. (strain ATCC 27184 / PCC 6803 / Kazusa)</name>
    <dbReference type="NCBI Taxonomy" id="1111708"/>
    <lineage>
        <taxon>Bacteria</taxon>
        <taxon>Bacillati</taxon>
        <taxon>Cyanobacteriota</taxon>
        <taxon>Cyanophyceae</taxon>
        <taxon>Synechococcales</taxon>
        <taxon>Merismopediaceae</taxon>
        <taxon>Synechocystis</taxon>
    </lineage>
</organism>
<evidence type="ECO:0000313" key="4">
    <source>
        <dbReference type="Proteomes" id="UP000001425"/>
    </source>
</evidence>
<dbReference type="Pfam" id="PF13417">
    <property type="entry name" value="GST_N_3"/>
    <property type="match status" value="1"/>
</dbReference>
<dbReference type="InterPro" id="IPR036282">
    <property type="entry name" value="Glutathione-S-Trfase_C_sf"/>
</dbReference>
<feature type="domain" description="GST N-terminal" evidence="2">
    <location>
        <begin position="1"/>
        <end position="78"/>
    </location>
</feature>
<reference evidence="3 4" key="2">
    <citation type="journal article" date="1996" name="DNA Res.">
        <title>Sequence analysis of the genome of the unicellular cyanobacterium Synechocystis sp. strain PCC6803. II. Sequence determination of the entire genome and assignment of potential protein-coding regions.</title>
        <authorList>
            <person name="Kaneko T."/>
            <person name="Sato S."/>
            <person name="Kotani H."/>
            <person name="Tanaka A."/>
            <person name="Asamizu E."/>
            <person name="Nakamura Y."/>
            <person name="Miyajima N."/>
            <person name="Hirosawa M."/>
            <person name="Sugiura M."/>
            <person name="Sasamoto S."/>
            <person name="Kimura T."/>
            <person name="Hosouchi T."/>
            <person name="Matsuno A."/>
            <person name="Muraki A."/>
            <person name="Nakazaki N."/>
            <person name="Naruo K."/>
            <person name="Okumura S."/>
            <person name="Shimpo S."/>
            <person name="Takeuchi C."/>
            <person name="Wada T."/>
            <person name="Watanabe A."/>
            <person name="Yamada M."/>
            <person name="Yasuda M."/>
            <person name="Tabata S."/>
        </authorList>
    </citation>
    <scope>NUCLEOTIDE SEQUENCE [LARGE SCALE GENOMIC DNA]</scope>
    <source>
        <strain evidence="4">ATCC 27184 / PCC 6803 / Kazusa</strain>
    </source>
</reference>
<sequence length="271" mass="29765">MLELHQFELSQYSEKVRLILDFKGLDYRTVEVVPGVGQLDLLRLSGQTKVPVLKDGDIVIADSTEIALYLDRKYPENSLLPHDPVQRGQCLLMEEWADESIGLKGRVAMVGALNQNPGLRASILPKQTPGIFKNLVSAVPPAMLDLLGSGVGFGGDAVKEAMRGLHQDLEALTLILQHQPYLIGDRPTLADLTVAALSMVIKIPGGNYLNIAQELKGKGIPGLADNSAYSAFFEWRDRLYREYRRSHQQDNNQNNGSGSSNNSSPTTITIE</sequence>